<sequence>MQILGLYYHRLLFVILSNIVQKIFAPTLKLRSASGSFVNAYDDYYMEATTFCLLYYQRLSRRLLLPP</sequence>
<organism evidence="1 2">
    <name type="scientific">Trifolium pratense</name>
    <name type="common">Red clover</name>
    <dbReference type="NCBI Taxonomy" id="57577"/>
    <lineage>
        <taxon>Eukaryota</taxon>
        <taxon>Viridiplantae</taxon>
        <taxon>Streptophyta</taxon>
        <taxon>Embryophyta</taxon>
        <taxon>Tracheophyta</taxon>
        <taxon>Spermatophyta</taxon>
        <taxon>Magnoliopsida</taxon>
        <taxon>eudicotyledons</taxon>
        <taxon>Gunneridae</taxon>
        <taxon>Pentapetalae</taxon>
        <taxon>rosids</taxon>
        <taxon>fabids</taxon>
        <taxon>Fabales</taxon>
        <taxon>Fabaceae</taxon>
        <taxon>Papilionoideae</taxon>
        <taxon>50 kb inversion clade</taxon>
        <taxon>NPAAA clade</taxon>
        <taxon>Hologalegina</taxon>
        <taxon>IRL clade</taxon>
        <taxon>Trifolieae</taxon>
        <taxon>Trifolium</taxon>
    </lineage>
</organism>
<comment type="caution">
    <text evidence="1">The sequence shown here is derived from an EMBL/GenBank/DDBJ whole genome shotgun (WGS) entry which is preliminary data.</text>
</comment>
<accession>A0ACB0LXK4</accession>
<reference evidence="1" key="1">
    <citation type="submission" date="2023-10" db="EMBL/GenBank/DDBJ databases">
        <authorList>
            <person name="Rodriguez Cubillos JULIANA M."/>
            <person name="De Vega J."/>
        </authorList>
    </citation>
    <scope>NUCLEOTIDE SEQUENCE</scope>
</reference>
<protein>
    <submittedName>
        <fullName evidence="1">Uncharacterized protein</fullName>
    </submittedName>
</protein>
<evidence type="ECO:0000313" key="1">
    <source>
        <dbReference type="EMBL" id="CAJ2674332.1"/>
    </source>
</evidence>
<evidence type="ECO:0000313" key="2">
    <source>
        <dbReference type="Proteomes" id="UP001177021"/>
    </source>
</evidence>
<keyword evidence="2" id="KW-1185">Reference proteome</keyword>
<gene>
    <name evidence="1" type="ORF">MILVUS5_LOCUS37607</name>
</gene>
<name>A0ACB0LXK4_TRIPR</name>
<dbReference type="EMBL" id="CASHSV030000716">
    <property type="protein sequence ID" value="CAJ2674332.1"/>
    <property type="molecule type" value="Genomic_DNA"/>
</dbReference>
<dbReference type="Proteomes" id="UP001177021">
    <property type="component" value="Unassembled WGS sequence"/>
</dbReference>
<proteinExistence type="predicted"/>